<keyword evidence="3" id="KW-1185">Reference proteome</keyword>
<dbReference type="OrthoDB" id="63237at2"/>
<dbReference type="SUPFAM" id="SSF52540">
    <property type="entry name" value="P-loop containing nucleoside triphosphate hydrolases"/>
    <property type="match status" value="1"/>
</dbReference>
<dbReference type="KEGG" id="lrs:PX52LOC_08223"/>
<dbReference type="RefSeq" id="WP_149115334.1">
    <property type="nucleotide sequence ID" value="NZ_CP042425.1"/>
</dbReference>
<proteinExistence type="predicted"/>
<feature type="compositionally biased region" description="Low complexity" evidence="1">
    <location>
        <begin position="563"/>
        <end position="581"/>
    </location>
</feature>
<organism evidence="2 3">
    <name type="scientific">Limnoglobus roseus</name>
    <dbReference type="NCBI Taxonomy" id="2598579"/>
    <lineage>
        <taxon>Bacteria</taxon>
        <taxon>Pseudomonadati</taxon>
        <taxon>Planctomycetota</taxon>
        <taxon>Planctomycetia</taxon>
        <taxon>Gemmatales</taxon>
        <taxon>Gemmataceae</taxon>
        <taxon>Limnoglobus</taxon>
    </lineage>
</organism>
<evidence type="ECO:0000313" key="2">
    <source>
        <dbReference type="EMBL" id="QEL21094.1"/>
    </source>
</evidence>
<evidence type="ECO:0000313" key="3">
    <source>
        <dbReference type="Proteomes" id="UP000324974"/>
    </source>
</evidence>
<evidence type="ECO:0000256" key="1">
    <source>
        <dbReference type="SAM" id="MobiDB-lite"/>
    </source>
</evidence>
<gene>
    <name evidence="2" type="ORF">PX52LOC_08223</name>
</gene>
<protein>
    <recommendedName>
        <fullName evidence="4">ATP-binding protein</fullName>
    </recommendedName>
</protein>
<dbReference type="Proteomes" id="UP000324974">
    <property type="component" value="Chromosome"/>
</dbReference>
<accession>A0A5C1AUZ8</accession>
<dbReference type="AlphaFoldDB" id="A0A5C1AUZ8"/>
<evidence type="ECO:0008006" key="4">
    <source>
        <dbReference type="Google" id="ProtNLM"/>
    </source>
</evidence>
<dbReference type="InterPro" id="IPR027417">
    <property type="entry name" value="P-loop_NTPase"/>
</dbReference>
<feature type="region of interest" description="Disordered" evidence="1">
    <location>
        <begin position="559"/>
        <end position="581"/>
    </location>
</feature>
<dbReference type="EMBL" id="CP042425">
    <property type="protein sequence ID" value="QEL21094.1"/>
    <property type="molecule type" value="Genomic_DNA"/>
</dbReference>
<reference evidence="3" key="1">
    <citation type="submission" date="2019-08" db="EMBL/GenBank/DDBJ databases">
        <title>Limnoglobus roseus gen. nov., sp. nov., a novel freshwater planctomycete with a giant genome from the family Gemmataceae.</title>
        <authorList>
            <person name="Kulichevskaya I.S."/>
            <person name="Naumoff D.G."/>
            <person name="Miroshnikov K."/>
            <person name="Ivanova A."/>
            <person name="Philippov D.A."/>
            <person name="Hakobyan A."/>
            <person name="Rijpstra I.C."/>
            <person name="Sinninghe Damste J.S."/>
            <person name="Liesack W."/>
            <person name="Dedysh S.N."/>
        </authorList>
    </citation>
    <scope>NUCLEOTIDE SEQUENCE [LARGE SCALE GENOMIC DNA]</scope>
    <source>
        <strain evidence="3">PX52</strain>
    </source>
</reference>
<name>A0A5C1AUZ8_9BACT</name>
<sequence length="581" mass="61494">MSSTTLLQSFRDDLKVTAFSSPQNEIYATYTPQRDPPAGPVAVKVRGEDFRGLVEWWLRRKKGARRAPKLVESIVSELEGDAKYGPGAHRRDVVIRATAHDGAISIDLADDRNRVVRVSPGGWVVTTDSPVAFIRPRGAEPLPEPRSGPGGIDALFALLPKLDQPAKSLILGWILAALNPRVQFPVLILNGAAGSGKSTTAAFLRGLVDPSVAGLTKLARLDESALWTTAANGYALCFDNVSAISADVSDTLCMIATGGSHSARKLYTDTDTVLVRKKCPILLSGISEFANREDLLSRALLVRCPVIGGSAYTKATALQAAFDAARPTIFAAVLDLLAAGLRSDLTLPAAPRMADAAEWVERCFAGGGYHPGSFVAAVEAQQAARSGISLDAWPPAEFVTTVAADGFEGTTAELLTRITRLARDSGLPSNPAWPKSPSALGVQLREREQSLLVRGIVREDFPGRREGRRIRLYCRPAEAASKAETGPATWVEYRAIVAAGGPRIRLLAGPDDVPRAVGEDAAILATRLGRPTSAGGSFALEADDVGELGGEIDLLDFVDTDSDAAPSRASTSSPSPTEATC</sequence>